<dbReference type="Proteomes" id="UP000462055">
    <property type="component" value="Unassembled WGS sequence"/>
</dbReference>
<sequence>MERPMRISAHKAAAGLAALAMTATVAGCGSSGGSGGTKDGKVVLGEVTDLSGVASSYGIPESQGAQIAVDQINAAGGIKSLDGAKLVIKKYDTASSPDNGTTKATAAVGDKVSAVFGGEISDTVLAGINVTHRAGTAWLDSGGTADQIHKRGYDTVFQVAKNSTQYSQGWADTAKQAAAQLGIANPTIAIAYSQTSYGQDFLDAFETINKTAGFRVVSKIGYPIGTTDLSSIAARLASTPADIIFNIGYPADGLNLAKLFATKYSVKAKIYIAGGSDAVDVVKQLKSQADGTLVLASVTPSTPTVPAAFKTFYDQYMAKYKAAPNSQAMFGYASVRFAAAAVENAKSAAPADVAKALKSVTLTQTTGNIFPSPSTLSFAADGSLKQAPFLVSQVVGGTAKVVFPASAAESKIQPYK</sequence>
<dbReference type="PANTHER" id="PTHR30483:SF6">
    <property type="entry name" value="PERIPLASMIC BINDING PROTEIN OF ABC TRANSPORTER FOR NATURAL AMINO ACIDS"/>
    <property type="match status" value="1"/>
</dbReference>
<dbReference type="InterPro" id="IPR028082">
    <property type="entry name" value="Peripla_BP_I"/>
</dbReference>
<proteinExistence type="inferred from homology"/>
<dbReference type="Pfam" id="PF13458">
    <property type="entry name" value="Peripla_BP_6"/>
    <property type="match status" value="1"/>
</dbReference>
<evidence type="ECO:0000259" key="4">
    <source>
        <dbReference type="Pfam" id="PF13458"/>
    </source>
</evidence>
<evidence type="ECO:0000313" key="5">
    <source>
        <dbReference type="EMBL" id="MWA03606.1"/>
    </source>
</evidence>
<evidence type="ECO:0000256" key="2">
    <source>
        <dbReference type="ARBA" id="ARBA00022729"/>
    </source>
</evidence>
<dbReference type="SUPFAM" id="SSF53822">
    <property type="entry name" value="Periplasmic binding protein-like I"/>
    <property type="match status" value="1"/>
</dbReference>
<dbReference type="Gene3D" id="3.40.50.2300">
    <property type="match status" value="2"/>
</dbReference>
<dbReference type="PANTHER" id="PTHR30483">
    <property type="entry name" value="LEUCINE-SPECIFIC-BINDING PROTEIN"/>
    <property type="match status" value="1"/>
</dbReference>
<keyword evidence="6" id="KW-1185">Reference proteome</keyword>
<feature type="domain" description="Leucine-binding protein" evidence="4">
    <location>
        <begin position="42"/>
        <end position="387"/>
    </location>
</feature>
<keyword evidence="2 3" id="KW-0732">Signal</keyword>
<dbReference type="InterPro" id="IPR051010">
    <property type="entry name" value="BCAA_transport"/>
</dbReference>
<dbReference type="InterPro" id="IPR028081">
    <property type="entry name" value="Leu-bd"/>
</dbReference>
<evidence type="ECO:0000256" key="3">
    <source>
        <dbReference type="SAM" id="SignalP"/>
    </source>
</evidence>
<comment type="caution">
    <text evidence="5">The sequence shown here is derived from an EMBL/GenBank/DDBJ whole genome shotgun (WGS) entry which is preliminary data.</text>
</comment>
<gene>
    <name evidence="5" type="ORF">F8568_025120</name>
</gene>
<organism evidence="5 6">
    <name type="scientific">Actinomadura physcomitrii</name>
    <dbReference type="NCBI Taxonomy" id="2650748"/>
    <lineage>
        <taxon>Bacteria</taxon>
        <taxon>Bacillati</taxon>
        <taxon>Actinomycetota</taxon>
        <taxon>Actinomycetes</taxon>
        <taxon>Streptosporangiales</taxon>
        <taxon>Thermomonosporaceae</taxon>
        <taxon>Actinomadura</taxon>
    </lineage>
</organism>
<evidence type="ECO:0000313" key="6">
    <source>
        <dbReference type="Proteomes" id="UP000462055"/>
    </source>
</evidence>
<evidence type="ECO:0000256" key="1">
    <source>
        <dbReference type="ARBA" id="ARBA00010062"/>
    </source>
</evidence>
<accession>A0A6I4MN01</accession>
<feature type="signal peptide" evidence="3">
    <location>
        <begin position="1"/>
        <end position="26"/>
    </location>
</feature>
<dbReference type="AlphaFoldDB" id="A0A6I4MN01"/>
<feature type="chain" id="PRO_5038665896" evidence="3">
    <location>
        <begin position="27"/>
        <end position="416"/>
    </location>
</feature>
<comment type="similarity">
    <text evidence="1">Belongs to the leucine-binding protein family.</text>
</comment>
<dbReference type="PROSITE" id="PS51257">
    <property type="entry name" value="PROKAR_LIPOPROTEIN"/>
    <property type="match status" value="1"/>
</dbReference>
<protein>
    <submittedName>
        <fullName evidence="5">ABC transporter substrate-binding protein</fullName>
    </submittedName>
</protein>
<name>A0A6I4MN01_9ACTN</name>
<reference evidence="5" key="1">
    <citation type="submission" date="2019-12" db="EMBL/GenBank/DDBJ databases">
        <title>Actinomadura physcomitrii sp. nov., a novel actinomycete isolated from moss [Physcomitrium sphaericum (Ludw) Fuernr].</title>
        <authorList>
            <person name="Zhuang X."/>
        </authorList>
    </citation>
    <scope>NUCLEOTIDE SEQUENCE [LARGE SCALE GENOMIC DNA]</scope>
    <source>
        <strain evidence="5">LD22</strain>
    </source>
</reference>
<dbReference type="EMBL" id="WBMS02000020">
    <property type="protein sequence ID" value="MWA03606.1"/>
    <property type="molecule type" value="Genomic_DNA"/>
</dbReference>